<dbReference type="OrthoDB" id="6612236at2759"/>
<sequence>MTSTKSFIVFSLLAVSCLCQRPSYAGRRPIGYPILGETPISTSNDELGDGLVTEVPKTTERIPIEALGDINLVKRLYKIPLDKQPYWFINWKALDEHRNKPQTYPLRPNNYIHRIHKSNDTVGYK</sequence>
<feature type="signal peptide" evidence="1">
    <location>
        <begin position="1"/>
        <end position="19"/>
    </location>
</feature>
<keyword evidence="3" id="KW-1185">Reference proteome</keyword>
<proteinExistence type="predicted"/>
<keyword evidence="1" id="KW-0732">Signal</keyword>
<dbReference type="PROSITE" id="PS51257">
    <property type="entry name" value="PROKAR_LIPOPROTEIN"/>
    <property type="match status" value="1"/>
</dbReference>
<evidence type="ECO:0000313" key="2">
    <source>
        <dbReference type="EMBL" id="CAG5020457.1"/>
    </source>
</evidence>
<dbReference type="EMBL" id="CAJQZP010001137">
    <property type="protein sequence ID" value="CAG5020457.1"/>
    <property type="molecule type" value="Genomic_DNA"/>
</dbReference>
<feature type="chain" id="PRO_5035868640" evidence="1">
    <location>
        <begin position="20"/>
        <end position="125"/>
    </location>
</feature>
<protein>
    <submittedName>
        <fullName evidence="2">(apollo) hypothetical protein</fullName>
    </submittedName>
</protein>
<dbReference type="Proteomes" id="UP000691718">
    <property type="component" value="Unassembled WGS sequence"/>
</dbReference>
<accession>A0A8S3XHC9</accession>
<comment type="caution">
    <text evidence="2">The sequence shown here is derived from an EMBL/GenBank/DDBJ whole genome shotgun (WGS) entry which is preliminary data.</text>
</comment>
<gene>
    <name evidence="2" type="ORF">PAPOLLO_LOCUS17284</name>
</gene>
<organism evidence="2 3">
    <name type="scientific">Parnassius apollo</name>
    <name type="common">Apollo butterfly</name>
    <name type="synonym">Papilio apollo</name>
    <dbReference type="NCBI Taxonomy" id="110799"/>
    <lineage>
        <taxon>Eukaryota</taxon>
        <taxon>Metazoa</taxon>
        <taxon>Ecdysozoa</taxon>
        <taxon>Arthropoda</taxon>
        <taxon>Hexapoda</taxon>
        <taxon>Insecta</taxon>
        <taxon>Pterygota</taxon>
        <taxon>Neoptera</taxon>
        <taxon>Endopterygota</taxon>
        <taxon>Lepidoptera</taxon>
        <taxon>Glossata</taxon>
        <taxon>Ditrysia</taxon>
        <taxon>Papilionoidea</taxon>
        <taxon>Papilionidae</taxon>
        <taxon>Parnassiinae</taxon>
        <taxon>Parnassini</taxon>
        <taxon>Parnassius</taxon>
        <taxon>Parnassius</taxon>
    </lineage>
</organism>
<reference evidence="2" key="1">
    <citation type="submission" date="2021-04" db="EMBL/GenBank/DDBJ databases">
        <authorList>
            <person name="Tunstrom K."/>
        </authorList>
    </citation>
    <scope>NUCLEOTIDE SEQUENCE</scope>
</reference>
<name>A0A8S3XHC9_PARAO</name>
<evidence type="ECO:0000256" key="1">
    <source>
        <dbReference type="SAM" id="SignalP"/>
    </source>
</evidence>
<dbReference type="AlphaFoldDB" id="A0A8S3XHC9"/>
<evidence type="ECO:0000313" key="3">
    <source>
        <dbReference type="Proteomes" id="UP000691718"/>
    </source>
</evidence>